<keyword evidence="1" id="KW-1133">Transmembrane helix</keyword>
<evidence type="ECO:0000313" key="3">
    <source>
        <dbReference type="Proteomes" id="UP000199153"/>
    </source>
</evidence>
<name>A0A1I5CB07_9FLAO</name>
<dbReference type="Proteomes" id="UP000199153">
    <property type="component" value="Unassembled WGS sequence"/>
</dbReference>
<sequence length="95" mass="11130">MAKYVFIDFRESSKTGSRLLFFNQVLKLVMSYAAILLMLFFISMDPVLWSGFPVLFYAKRYNLSESFWAYSYNIVYTFGLFWITPYAITPASKKG</sequence>
<keyword evidence="3" id="KW-1185">Reference proteome</keyword>
<reference evidence="2 3" key="1">
    <citation type="submission" date="2016-10" db="EMBL/GenBank/DDBJ databases">
        <authorList>
            <person name="de Groot N.N."/>
        </authorList>
    </citation>
    <scope>NUCLEOTIDE SEQUENCE [LARGE SCALE GENOMIC DNA]</scope>
    <source>
        <strain evidence="2 3">DSM 17794</strain>
    </source>
</reference>
<evidence type="ECO:0000256" key="1">
    <source>
        <dbReference type="SAM" id="Phobius"/>
    </source>
</evidence>
<feature type="transmembrane region" description="Helical" evidence="1">
    <location>
        <begin position="20"/>
        <end position="42"/>
    </location>
</feature>
<evidence type="ECO:0000313" key="2">
    <source>
        <dbReference type="EMBL" id="SFN83972.1"/>
    </source>
</evidence>
<keyword evidence="1" id="KW-0472">Membrane</keyword>
<dbReference type="AlphaFoldDB" id="A0A1I5CB07"/>
<keyword evidence="1" id="KW-0812">Transmembrane</keyword>
<gene>
    <name evidence="2" type="ORF">SAMN05660413_02784</name>
</gene>
<accession>A0A1I5CB07</accession>
<proteinExistence type="predicted"/>
<dbReference type="STRING" id="287099.SAMN05660413_02784"/>
<organism evidence="2 3">
    <name type="scientific">Salegentibacter flavus</name>
    <dbReference type="NCBI Taxonomy" id="287099"/>
    <lineage>
        <taxon>Bacteria</taxon>
        <taxon>Pseudomonadati</taxon>
        <taxon>Bacteroidota</taxon>
        <taxon>Flavobacteriia</taxon>
        <taxon>Flavobacteriales</taxon>
        <taxon>Flavobacteriaceae</taxon>
        <taxon>Salegentibacter</taxon>
    </lineage>
</organism>
<feature type="transmembrane region" description="Helical" evidence="1">
    <location>
        <begin position="67"/>
        <end position="88"/>
    </location>
</feature>
<protein>
    <submittedName>
        <fullName evidence="2">Hyaluronan synthase</fullName>
    </submittedName>
</protein>
<dbReference type="EMBL" id="FOVL01000020">
    <property type="protein sequence ID" value="SFN83972.1"/>
    <property type="molecule type" value="Genomic_DNA"/>
</dbReference>